<evidence type="ECO:0000256" key="4">
    <source>
        <dbReference type="ARBA" id="ARBA00022553"/>
    </source>
</evidence>
<evidence type="ECO:0000313" key="16">
    <source>
        <dbReference type="Proteomes" id="UP000288216"/>
    </source>
</evidence>
<dbReference type="GO" id="GO:0006281">
    <property type="term" value="P:DNA repair"/>
    <property type="evidence" value="ECO:0007669"/>
    <property type="project" value="InterPro"/>
</dbReference>
<comment type="similarity">
    <text evidence="2 12">Belongs to the activator 1 large subunit family.</text>
</comment>
<dbReference type="FunFam" id="1.20.272.10:FF:000005">
    <property type="entry name" value="Replication factor C subunit 1"/>
    <property type="match status" value="1"/>
</dbReference>
<dbReference type="Proteomes" id="UP000288216">
    <property type="component" value="Unassembled WGS sequence"/>
</dbReference>
<comment type="function">
    <text evidence="10">Subunit of the replication factor C (RFC) complex which acts during elongation of primed DNA templates by DNA polymerases delta and epsilon, and is necessary for ATP-dependent loading of proliferating cell nuclear antigen (PCNA) onto primed DNA. This subunit binds to the primer-template junction. Binds the PO-B transcription element as well as other GA rich DNA sequences. Can bind single- or double-stranded DNA.</text>
</comment>
<dbReference type="PROSITE" id="PS50172">
    <property type="entry name" value="BRCT"/>
    <property type="match status" value="1"/>
</dbReference>
<dbReference type="Gene3D" id="1.10.8.60">
    <property type="match status" value="1"/>
</dbReference>
<reference evidence="15 16" key="1">
    <citation type="journal article" date="2018" name="Nat. Ecol. Evol.">
        <title>Shark genomes provide insights into elasmobranch evolution and the origin of vertebrates.</title>
        <authorList>
            <person name="Hara Y"/>
            <person name="Yamaguchi K"/>
            <person name="Onimaru K"/>
            <person name="Kadota M"/>
            <person name="Koyanagi M"/>
            <person name="Keeley SD"/>
            <person name="Tatsumi K"/>
            <person name="Tanaka K"/>
            <person name="Motone F"/>
            <person name="Kageyama Y"/>
            <person name="Nozu R"/>
            <person name="Adachi N"/>
            <person name="Nishimura O"/>
            <person name="Nakagawa R"/>
            <person name="Tanegashima C"/>
            <person name="Kiyatake I"/>
            <person name="Matsumoto R"/>
            <person name="Murakumo K"/>
            <person name="Nishida K"/>
            <person name="Terakita A"/>
            <person name="Kuratani S"/>
            <person name="Sato K"/>
            <person name="Hyodo S Kuraku.S."/>
        </authorList>
    </citation>
    <scope>NUCLEOTIDE SEQUENCE [LARGE SCALE GENOMIC DNA]</scope>
</reference>
<dbReference type="InterPro" id="IPR008921">
    <property type="entry name" value="DNA_pol3_clamp-load_cplx_C"/>
</dbReference>
<dbReference type="GO" id="GO:0003677">
    <property type="term" value="F:DNA binding"/>
    <property type="evidence" value="ECO:0007669"/>
    <property type="project" value="UniProtKB-KW"/>
</dbReference>
<evidence type="ECO:0000256" key="7">
    <source>
        <dbReference type="ARBA" id="ARBA00022840"/>
    </source>
</evidence>
<proteinExistence type="inferred from homology"/>
<dbReference type="OMA" id="LICNERN"/>
<evidence type="ECO:0000256" key="11">
    <source>
        <dbReference type="ARBA" id="ARBA00064311"/>
    </source>
</evidence>
<dbReference type="CDD" id="cd17752">
    <property type="entry name" value="BRCT_RFC1"/>
    <property type="match status" value="1"/>
</dbReference>
<keyword evidence="16" id="KW-1185">Reference proteome</keyword>
<evidence type="ECO:0000256" key="10">
    <source>
        <dbReference type="ARBA" id="ARBA00054501"/>
    </source>
</evidence>
<dbReference type="GO" id="GO:0005663">
    <property type="term" value="C:DNA replication factor C complex"/>
    <property type="evidence" value="ECO:0007669"/>
    <property type="project" value="InterPro"/>
</dbReference>
<sequence length="1214" mass="134878">MGIEPAIFLVCMPLLLDRFTGPSNHLLHTWARFYDIRRFFGGLSTAKKAGTESLEKNRTKNVGKGTSDVKKKTDVKGKGSSNSISGKQKPVHKKKHIIYDSDSELEESPPEKKSKKTSSSSKSIKPSKPETITVVSETDEEDDFVHSRKMTQKSRENGSHPGTSGSGRSADTKSQAKSAHHKPASPVKLTCTSVLDYFGTGSVQRSNKKLVASKRKAPSGSVDSMIDDEELARQLQLDEDAELERQLHEDENFAKTLAMLDELPKSKKTRTDSDSQELSFSLVVKAEPRKTDEQATEHSAKMLSETDSNMKNCTEKSVGSKSQSMRTLSQHSSESSSTKVEKSFSKTSPVKTSTKLAAMKRKGNLTRVIENSPTRPASEKRISPRKEEKTRSSKSSPEKQEKTVSPNKEKTVSPNKEKLSPNKEDKISPNKPESNNPEDAEKKRQNYLAYRSFLNRDGPRALGSKEIPWGAENCLEGLSFVITGVLESMERDDAKSLIERHGGKLTGNVSKKTNYLVTGREGGRAKLDKAESLGTKQIDEDGLLDLIRRMPGKKSKYEIAAEDEIKKSSAHAREAGKVAEKGEHSKNISPTSKRQTEGKKSSPSPPKTGESSRCMKRSISFKAEPFTGQPALKCEPQTRNLAKEEQSLLWVDKYKPAALKNIIGQQGDQSCANKLVRWLKKWHVNNSGDSKPIVKFAKYGGKDDGSSYKAALLSGPPGVGKTTTATLVCKDLGFSYVELNASDTRSKNTLKAVIAESLDNTSIKGFYSGASFVSTKHLLLMDEVDGMAGNEDRGGIQELISLIRQTKIPIICMCNDRNHPKIRSLANYCFDLRFQRPRVEQIKGAMMTVAFKEGLKIPPPAMNEIILAANQDIRQVLHNLSMWCVANKTLTYDQAKENGSKTRKDIKMGPFDVVRKVFAAGEETAHMSLIDKSDLFFHDYSIAPLFVQENYLHLKPAAAGTNMKKHLMLLSKTAESICDGDLVDKRIRSLQMWNLLPTQAIYASVIPGELMRGYMSQFPSFPSWLGKFSSTGKHDRIVQELTRHMCLRTHASKRAINLDYLPYLRDTLVQPLALQGTNGVREAVETMDAYYLMKEDVDCIMEISSWGGRPDPFSKLDPKVKAAFTRTYNRETHLTPYALQDVKKLKRGSAAGSSLDSELNDGLLTEDVQSEETEDNLELDGMIKPKKPKAKSRMEEKISQPKGKKDKGKRKATK</sequence>
<dbReference type="InterPro" id="IPR027417">
    <property type="entry name" value="P-loop_NTPase"/>
</dbReference>
<dbReference type="InterPro" id="IPR047854">
    <property type="entry name" value="RFC_lid"/>
</dbReference>
<feature type="compositionally biased region" description="Basic and acidic residues" evidence="13">
    <location>
        <begin position="286"/>
        <end position="300"/>
    </location>
</feature>
<dbReference type="Pfam" id="PF00533">
    <property type="entry name" value="BRCT"/>
    <property type="match status" value="1"/>
</dbReference>
<dbReference type="PIRSF" id="PIRSF036578">
    <property type="entry name" value="RFC1"/>
    <property type="match status" value="1"/>
</dbReference>
<dbReference type="SUPFAM" id="SSF48019">
    <property type="entry name" value="post-AAA+ oligomerization domain-like"/>
    <property type="match status" value="1"/>
</dbReference>
<dbReference type="FunFam" id="3.40.50.300:FF:000395">
    <property type="entry name" value="Replication factor C subunit 1"/>
    <property type="match status" value="1"/>
</dbReference>
<dbReference type="GO" id="GO:0061860">
    <property type="term" value="F:DNA clamp unloader activity"/>
    <property type="evidence" value="ECO:0007669"/>
    <property type="project" value="TreeGrafter"/>
</dbReference>
<accession>A0A401NPZ8</accession>
<evidence type="ECO:0000256" key="8">
    <source>
        <dbReference type="ARBA" id="ARBA00023125"/>
    </source>
</evidence>
<dbReference type="PANTHER" id="PTHR23389:SF6">
    <property type="entry name" value="REPLICATION FACTOR C SUBUNIT 1"/>
    <property type="match status" value="1"/>
</dbReference>
<dbReference type="CDD" id="cd18140">
    <property type="entry name" value="HLD_clamp_RFC"/>
    <property type="match status" value="1"/>
</dbReference>
<feature type="region of interest" description="Disordered" evidence="13">
    <location>
        <begin position="568"/>
        <end position="614"/>
    </location>
</feature>
<evidence type="ECO:0000256" key="9">
    <source>
        <dbReference type="ARBA" id="ARBA00023242"/>
    </source>
</evidence>
<feature type="compositionally biased region" description="Acidic residues" evidence="13">
    <location>
        <begin position="1168"/>
        <end position="1178"/>
    </location>
</feature>
<dbReference type="InterPro" id="IPR013725">
    <property type="entry name" value="DNA_replication_fac_RFC1_C"/>
</dbReference>
<keyword evidence="9 12" id="KW-0539">Nucleus</keyword>
<protein>
    <recommendedName>
        <fullName evidence="3 12">Replication factor C subunit 1</fullName>
    </recommendedName>
</protein>
<keyword evidence="6 12" id="KW-0547">Nucleotide-binding</keyword>
<dbReference type="GO" id="GO:0006260">
    <property type="term" value="P:DNA replication"/>
    <property type="evidence" value="ECO:0007669"/>
    <property type="project" value="UniProtKB-KW"/>
</dbReference>
<evidence type="ECO:0000256" key="2">
    <source>
        <dbReference type="ARBA" id="ARBA00006116"/>
    </source>
</evidence>
<feature type="compositionally biased region" description="Low complexity" evidence="13">
    <location>
        <begin position="117"/>
        <end position="130"/>
    </location>
</feature>
<dbReference type="STRING" id="75743.A0A401NPZ8"/>
<feature type="region of interest" description="Disordered" evidence="13">
    <location>
        <begin position="206"/>
        <end position="227"/>
    </location>
</feature>
<organism evidence="15 16">
    <name type="scientific">Scyliorhinus torazame</name>
    <name type="common">Cloudy catshark</name>
    <name type="synonym">Catulus torazame</name>
    <dbReference type="NCBI Taxonomy" id="75743"/>
    <lineage>
        <taxon>Eukaryota</taxon>
        <taxon>Metazoa</taxon>
        <taxon>Chordata</taxon>
        <taxon>Craniata</taxon>
        <taxon>Vertebrata</taxon>
        <taxon>Chondrichthyes</taxon>
        <taxon>Elasmobranchii</taxon>
        <taxon>Galeomorphii</taxon>
        <taxon>Galeoidea</taxon>
        <taxon>Carcharhiniformes</taxon>
        <taxon>Scyliorhinidae</taxon>
        <taxon>Scyliorhinus</taxon>
    </lineage>
</organism>
<feature type="region of interest" description="Disordered" evidence="13">
    <location>
        <begin position="1151"/>
        <end position="1214"/>
    </location>
</feature>
<dbReference type="FunFam" id="1.10.8.60:FF:000021">
    <property type="entry name" value="Replication factor C subunit 1"/>
    <property type="match status" value="1"/>
</dbReference>
<name>A0A401NPZ8_SCYTO</name>
<dbReference type="SUPFAM" id="SSF52113">
    <property type="entry name" value="BRCT domain"/>
    <property type="match status" value="1"/>
</dbReference>
<dbReference type="Gene3D" id="3.40.50.300">
    <property type="entry name" value="P-loop containing nucleotide triphosphate hydrolases"/>
    <property type="match status" value="1"/>
</dbReference>
<keyword evidence="8" id="KW-0238">DNA-binding</keyword>
<keyword evidence="7 12" id="KW-0067">ATP-binding</keyword>
<dbReference type="InterPro" id="IPR036420">
    <property type="entry name" value="BRCT_dom_sf"/>
</dbReference>
<feature type="domain" description="BRCT" evidence="14">
    <location>
        <begin position="470"/>
        <end position="549"/>
    </location>
</feature>
<dbReference type="Gene3D" id="1.20.272.10">
    <property type="match status" value="1"/>
</dbReference>
<gene>
    <name evidence="15" type="ORF">scyTo_0007314</name>
</gene>
<keyword evidence="5 12" id="KW-0235">DNA replication</keyword>
<comment type="caution">
    <text evidence="15">The sequence shown here is derived from an EMBL/GenBank/DDBJ whole genome shotgun (WGS) entry which is preliminary data.</text>
</comment>
<dbReference type="FunFam" id="3.40.50.10190:FF:000001">
    <property type="entry name" value="Replication factor C subunit 1"/>
    <property type="match status" value="1"/>
</dbReference>
<comment type="subcellular location">
    <subcellularLocation>
        <location evidence="1 12">Nucleus</location>
    </subcellularLocation>
</comment>
<comment type="subunit">
    <text evidence="11">Large subunit of the RFC complex, an heteropentameric complex consisting of RFC1 and four small subunits RFC2, RFC3, RFC4 and RFC5; the RFC complex interacts with PCNA and the interaction involves RFC1.</text>
</comment>
<dbReference type="CDD" id="cd00009">
    <property type="entry name" value="AAA"/>
    <property type="match status" value="1"/>
</dbReference>
<evidence type="ECO:0000313" key="15">
    <source>
        <dbReference type="EMBL" id="GCB62946.1"/>
    </source>
</evidence>
<feature type="compositionally biased region" description="Polar residues" evidence="13">
    <location>
        <begin position="160"/>
        <end position="177"/>
    </location>
</feature>
<dbReference type="Pfam" id="PF00004">
    <property type="entry name" value="AAA"/>
    <property type="match status" value="1"/>
</dbReference>
<dbReference type="InterPro" id="IPR003593">
    <property type="entry name" value="AAA+_ATPase"/>
</dbReference>
<dbReference type="Pfam" id="PF25361">
    <property type="entry name" value="AAA_lid_RFC1"/>
    <property type="match status" value="1"/>
</dbReference>
<evidence type="ECO:0000256" key="6">
    <source>
        <dbReference type="ARBA" id="ARBA00022741"/>
    </source>
</evidence>
<feature type="region of interest" description="Disordered" evidence="13">
    <location>
        <begin position="265"/>
        <end position="442"/>
    </location>
</feature>
<evidence type="ECO:0000256" key="13">
    <source>
        <dbReference type="SAM" id="MobiDB-lite"/>
    </source>
</evidence>
<dbReference type="OrthoDB" id="446168at2759"/>
<keyword evidence="4" id="KW-0597">Phosphoprotein</keyword>
<evidence type="ECO:0000256" key="12">
    <source>
        <dbReference type="PIRNR" id="PIRNR036578"/>
    </source>
</evidence>
<dbReference type="GO" id="GO:0003689">
    <property type="term" value="F:DNA clamp loader activity"/>
    <property type="evidence" value="ECO:0007669"/>
    <property type="project" value="UniProtKB-UniRule"/>
</dbReference>
<dbReference type="SMART" id="SM00292">
    <property type="entry name" value="BRCT"/>
    <property type="match status" value="1"/>
</dbReference>
<dbReference type="Pfam" id="PF08519">
    <property type="entry name" value="RFC1"/>
    <property type="match status" value="1"/>
</dbReference>
<dbReference type="InterPro" id="IPR012178">
    <property type="entry name" value="RFC1"/>
</dbReference>
<dbReference type="SMART" id="SM00382">
    <property type="entry name" value="AAA"/>
    <property type="match status" value="1"/>
</dbReference>
<dbReference type="AlphaFoldDB" id="A0A401NPZ8"/>
<evidence type="ECO:0000256" key="3">
    <source>
        <dbReference type="ARBA" id="ARBA00020401"/>
    </source>
</evidence>
<dbReference type="EMBL" id="BFAA01002622">
    <property type="protein sequence ID" value="GCB62946.1"/>
    <property type="molecule type" value="Genomic_DNA"/>
</dbReference>
<dbReference type="SUPFAM" id="SSF52540">
    <property type="entry name" value="P-loop containing nucleoside triphosphate hydrolases"/>
    <property type="match status" value="1"/>
</dbReference>
<evidence type="ECO:0000259" key="14">
    <source>
        <dbReference type="PROSITE" id="PS50172"/>
    </source>
</evidence>
<feature type="compositionally biased region" description="Basic and acidic residues" evidence="13">
    <location>
        <begin position="568"/>
        <end position="586"/>
    </location>
</feature>
<feature type="compositionally biased region" description="Basic residues" evidence="13">
    <location>
        <begin position="206"/>
        <end position="217"/>
    </location>
</feature>
<evidence type="ECO:0000256" key="1">
    <source>
        <dbReference type="ARBA" id="ARBA00004123"/>
    </source>
</evidence>
<feature type="compositionally biased region" description="Low complexity" evidence="13">
    <location>
        <begin position="78"/>
        <end position="88"/>
    </location>
</feature>
<feature type="region of interest" description="Disordered" evidence="13">
    <location>
        <begin position="51"/>
        <end position="188"/>
    </location>
</feature>
<feature type="compositionally biased region" description="Basic and acidic residues" evidence="13">
    <location>
        <begin position="377"/>
        <end position="428"/>
    </location>
</feature>
<dbReference type="Gene3D" id="3.40.50.10190">
    <property type="entry name" value="BRCT domain"/>
    <property type="match status" value="1"/>
</dbReference>
<feature type="compositionally biased region" description="Basic and acidic residues" evidence="13">
    <location>
        <begin position="67"/>
        <end position="77"/>
    </location>
</feature>
<dbReference type="InterPro" id="IPR001357">
    <property type="entry name" value="BRCT_dom"/>
</dbReference>
<feature type="compositionally biased region" description="Basic residues" evidence="13">
    <location>
        <begin position="1202"/>
        <end position="1214"/>
    </location>
</feature>
<dbReference type="GO" id="GO:0005524">
    <property type="term" value="F:ATP binding"/>
    <property type="evidence" value="ECO:0007669"/>
    <property type="project" value="UniProtKB-UniRule"/>
</dbReference>
<evidence type="ECO:0000256" key="5">
    <source>
        <dbReference type="ARBA" id="ARBA00022705"/>
    </source>
</evidence>
<feature type="compositionally biased region" description="Polar residues" evidence="13">
    <location>
        <begin position="305"/>
        <end position="331"/>
    </location>
</feature>
<dbReference type="GO" id="GO:0005634">
    <property type="term" value="C:nucleus"/>
    <property type="evidence" value="ECO:0007669"/>
    <property type="project" value="UniProtKB-SubCell"/>
</dbReference>
<dbReference type="PANTHER" id="PTHR23389">
    <property type="entry name" value="CHROMOSOME TRANSMISSION FIDELITY FACTOR 18"/>
    <property type="match status" value="1"/>
</dbReference>
<dbReference type="InterPro" id="IPR003959">
    <property type="entry name" value="ATPase_AAA_core"/>
</dbReference>
<dbReference type="GO" id="GO:0016887">
    <property type="term" value="F:ATP hydrolysis activity"/>
    <property type="evidence" value="ECO:0007669"/>
    <property type="project" value="InterPro"/>
</dbReference>